<evidence type="ECO:0000313" key="2">
    <source>
        <dbReference type="Proteomes" id="UP001292079"/>
    </source>
</evidence>
<keyword evidence="2" id="KW-1185">Reference proteome</keyword>
<evidence type="ECO:0000313" key="1">
    <source>
        <dbReference type="EMBL" id="KAK4475937.1"/>
    </source>
</evidence>
<protein>
    <submittedName>
        <fullName evidence="1">Uncharacterized protein</fullName>
    </submittedName>
</protein>
<reference evidence="1" key="2">
    <citation type="journal article" date="2023" name="Infect Dis Poverty">
        <title>Chromosome-scale genome of the human blood fluke Schistosoma mekongi and its implications for public health.</title>
        <authorList>
            <person name="Zhou M."/>
            <person name="Xu L."/>
            <person name="Xu D."/>
            <person name="Chen W."/>
            <person name="Khan J."/>
            <person name="Hu Y."/>
            <person name="Huang H."/>
            <person name="Wei H."/>
            <person name="Zhang Y."/>
            <person name="Chusongsang P."/>
            <person name="Tanasarnprasert K."/>
            <person name="Hu X."/>
            <person name="Limpanont Y."/>
            <person name="Lv Z."/>
        </authorList>
    </citation>
    <scope>NUCLEOTIDE SEQUENCE</scope>
    <source>
        <strain evidence="1">LV_2022a</strain>
    </source>
</reference>
<sequence>NFVICDVDENDFVVFEDDGNEVVIVGCHEVGDGDDGDDEMLGEDMMNVTDEVMIDGVDVICAEHCDVEYFGCVDAIDCNELQKQQVPHATSITSIVSALISLNPSQSNDVIENISMTDLKVETERSI</sequence>
<dbReference type="AlphaFoldDB" id="A0AAE1ZL97"/>
<dbReference type="Proteomes" id="UP001292079">
    <property type="component" value="Unassembled WGS sequence"/>
</dbReference>
<organism evidence="1 2">
    <name type="scientific">Schistosoma mekongi</name>
    <name type="common">Parasitic worm</name>
    <dbReference type="NCBI Taxonomy" id="38744"/>
    <lineage>
        <taxon>Eukaryota</taxon>
        <taxon>Metazoa</taxon>
        <taxon>Spiralia</taxon>
        <taxon>Lophotrochozoa</taxon>
        <taxon>Platyhelminthes</taxon>
        <taxon>Trematoda</taxon>
        <taxon>Digenea</taxon>
        <taxon>Strigeidida</taxon>
        <taxon>Schistosomatoidea</taxon>
        <taxon>Schistosomatidae</taxon>
        <taxon>Schistosoma</taxon>
    </lineage>
</organism>
<reference evidence="1" key="1">
    <citation type="submission" date="2022-04" db="EMBL/GenBank/DDBJ databases">
        <authorList>
            <person name="Xu L."/>
            <person name="Lv Z."/>
        </authorList>
    </citation>
    <scope>NUCLEOTIDE SEQUENCE</scope>
    <source>
        <strain evidence="1">LV_2022a</strain>
    </source>
</reference>
<gene>
    <name evidence="1" type="ORF">MN116_001177</name>
</gene>
<comment type="caution">
    <text evidence="1">The sequence shown here is derived from an EMBL/GenBank/DDBJ whole genome shotgun (WGS) entry which is preliminary data.</text>
</comment>
<accession>A0AAE1ZL97</accession>
<dbReference type="EMBL" id="JALJAT010000001">
    <property type="protein sequence ID" value="KAK4475937.1"/>
    <property type="molecule type" value="Genomic_DNA"/>
</dbReference>
<proteinExistence type="predicted"/>
<name>A0AAE1ZL97_SCHME</name>
<feature type="non-terminal residue" evidence="1">
    <location>
        <position position="1"/>
    </location>
</feature>